<dbReference type="CDD" id="cd03257">
    <property type="entry name" value="ABC_NikE_OppD_transporters"/>
    <property type="match status" value="1"/>
</dbReference>
<dbReference type="PANTHER" id="PTHR43776">
    <property type="entry name" value="TRANSPORT ATP-BINDING PROTEIN"/>
    <property type="match status" value="1"/>
</dbReference>
<keyword evidence="3" id="KW-0813">Transport</keyword>
<dbReference type="InterPro" id="IPR003439">
    <property type="entry name" value="ABC_transporter-like_ATP-bd"/>
</dbReference>
<evidence type="ECO:0000256" key="13">
    <source>
        <dbReference type="ARBA" id="ARBA00038416"/>
    </source>
</evidence>
<dbReference type="AlphaFoldDB" id="A0A2S9JGY7"/>
<comment type="catalytic activity">
    <reaction evidence="16">
        <text>glutathione(out) + ATP + H2O = glutathione(in) + ADP + phosphate + H(+)</text>
        <dbReference type="Rhea" id="RHEA:29791"/>
        <dbReference type="ChEBI" id="CHEBI:15377"/>
        <dbReference type="ChEBI" id="CHEBI:15378"/>
        <dbReference type="ChEBI" id="CHEBI:30616"/>
        <dbReference type="ChEBI" id="CHEBI:43474"/>
        <dbReference type="ChEBI" id="CHEBI:57925"/>
        <dbReference type="ChEBI" id="CHEBI:456216"/>
        <dbReference type="EC" id="7.4.2.10"/>
    </reaction>
</comment>
<dbReference type="PANTHER" id="PTHR43776:SF15">
    <property type="entry name" value="GLUTATHIONE IMPORT ATP-BINDING PROTEIN GSIA"/>
    <property type="match status" value="1"/>
</dbReference>
<comment type="function">
    <text evidence="12">Part of the ABC transporter complex GsiABCD involved in glutathione import. Responsible for energy coupling to the transport system.</text>
</comment>
<sequence length="320" mass="35718">MVDQTLLRIENLSVCFPVSAGLFRRSHQAVRAINNLSLSLHKNECLSIVGESGCGKSTLALTILGLQKPTQGSISFDGKPITGAEQPGRMQRARMAQMVFQDPYASLNPRQTIYSALAVPLRLHGLCNQGEVEDRIAATLKMVGLKPEQAKRFPHEFSGGQRQRIGIARALILNPKIIVLDEPVSALDVSIRAQIINLLLELKAQLDLSYIMISHDLSVVEHMSDRIAVMYFGQIVEEGPWQSIFANPVHPYTRRLLAAIPDPFMIIRQEDMTRKDMQPPPLSGFSYYPEEIGTHDVYQSPPATEFLPVGDDHRVRFIAR</sequence>
<keyword evidence="9 18" id="KW-0067">ATP-binding</keyword>
<evidence type="ECO:0000256" key="10">
    <source>
        <dbReference type="ARBA" id="ARBA00022967"/>
    </source>
</evidence>
<dbReference type="FunFam" id="3.40.50.300:FF:000016">
    <property type="entry name" value="Oligopeptide ABC transporter ATP-binding component"/>
    <property type="match status" value="1"/>
</dbReference>
<feature type="domain" description="ABC transporter" evidence="17">
    <location>
        <begin position="7"/>
        <end position="257"/>
    </location>
</feature>
<evidence type="ECO:0000256" key="5">
    <source>
        <dbReference type="ARBA" id="ARBA00022519"/>
    </source>
</evidence>
<keyword evidence="5" id="KW-0997">Cell inner membrane</keyword>
<dbReference type="InterPro" id="IPR013563">
    <property type="entry name" value="Oligopep_ABC_C"/>
</dbReference>
<dbReference type="GO" id="GO:0015833">
    <property type="term" value="P:peptide transport"/>
    <property type="evidence" value="ECO:0007669"/>
    <property type="project" value="InterPro"/>
</dbReference>
<evidence type="ECO:0000256" key="1">
    <source>
        <dbReference type="ARBA" id="ARBA00004417"/>
    </source>
</evidence>
<dbReference type="InterPro" id="IPR003593">
    <property type="entry name" value="AAA+_ATPase"/>
</dbReference>
<organism evidence="18 19">
    <name type="scientific">Phyllobacterium myrsinacearum</name>
    <dbReference type="NCBI Taxonomy" id="28101"/>
    <lineage>
        <taxon>Bacteria</taxon>
        <taxon>Pseudomonadati</taxon>
        <taxon>Pseudomonadota</taxon>
        <taxon>Alphaproteobacteria</taxon>
        <taxon>Hyphomicrobiales</taxon>
        <taxon>Phyllobacteriaceae</taxon>
        <taxon>Phyllobacterium</taxon>
    </lineage>
</organism>
<dbReference type="GO" id="GO:0055085">
    <property type="term" value="P:transmembrane transport"/>
    <property type="evidence" value="ECO:0007669"/>
    <property type="project" value="UniProtKB-ARBA"/>
</dbReference>
<keyword evidence="11" id="KW-0472">Membrane</keyword>
<dbReference type="PROSITE" id="PS00211">
    <property type="entry name" value="ABC_TRANSPORTER_1"/>
    <property type="match status" value="1"/>
</dbReference>
<comment type="subcellular location">
    <subcellularLocation>
        <location evidence="1">Cell inner membrane</location>
        <topology evidence="1">Peripheral membrane protein</topology>
    </subcellularLocation>
</comment>
<comment type="caution">
    <text evidence="18">The sequence shown here is derived from an EMBL/GenBank/DDBJ whole genome shotgun (WGS) entry which is preliminary data.</text>
</comment>
<dbReference type="InterPro" id="IPR050319">
    <property type="entry name" value="ABC_transp_ATP-bind"/>
</dbReference>
<evidence type="ECO:0000313" key="18">
    <source>
        <dbReference type="EMBL" id="PRD52239.1"/>
    </source>
</evidence>
<keyword evidence="7" id="KW-0547">Nucleotide-binding</keyword>
<dbReference type="RefSeq" id="WP_105734749.1">
    <property type="nucleotide sequence ID" value="NZ_PVBT01000004.1"/>
</dbReference>
<dbReference type="OrthoDB" id="9815712at2"/>
<evidence type="ECO:0000256" key="11">
    <source>
        <dbReference type="ARBA" id="ARBA00023136"/>
    </source>
</evidence>
<evidence type="ECO:0000256" key="4">
    <source>
        <dbReference type="ARBA" id="ARBA00022475"/>
    </source>
</evidence>
<dbReference type="GO" id="GO:0016887">
    <property type="term" value="F:ATP hydrolysis activity"/>
    <property type="evidence" value="ECO:0007669"/>
    <property type="project" value="InterPro"/>
</dbReference>
<evidence type="ECO:0000256" key="16">
    <source>
        <dbReference type="ARBA" id="ARBA00047640"/>
    </source>
</evidence>
<keyword evidence="8" id="KW-0378">Hydrolase</keyword>
<evidence type="ECO:0000256" key="15">
    <source>
        <dbReference type="ARBA" id="ARBA00041187"/>
    </source>
</evidence>
<dbReference type="GO" id="GO:0005524">
    <property type="term" value="F:ATP binding"/>
    <property type="evidence" value="ECO:0007669"/>
    <property type="project" value="UniProtKB-KW"/>
</dbReference>
<evidence type="ECO:0000256" key="8">
    <source>
        <dbReference type="ARBA" id="ARBA00022801"/>
    </source>
</evidence>
<protein>
    <recommendedName>
        <fullName evidence="15">Glutathione import ATP-binding protein GsiA</fullName>
        <ecNumber evidence="14">7.4.2.10</ecNumber>
    </recommendedName>
</protein>
<dbReference type="EMBL" id="PVBT01000004">
    <property type="protein sequence ID" value="PRD52239.1"/>
    <property type="molecule type" value="Genomic_DNA"/>
</dbReference>
<comment type="subunit">
    <text evidence="2">The complex is composed of two ATP-binding proteins (GsiA), two transmembrane proteins (GsiC and GsiD) and a solute-binding protein (GsiB).</text>
</comment>
<evidence type="ECO:0000256" key="3">
    <source>
        <dbReference type="ARBA" id="ARBA00022448"/>
    </source>
</evidence>
<dbReference type="EC" id="7.4.2.10" evidence="14"/>
<dbReference type="GO" id="GO:0005886">
    <property type="term" value="C:plasma membrane"/>
    <property type="evidence" value="ECO:0007669"/>
    <property type="project" value="UniProtKB-SubCell"/>
</dbReference>
<evidence type="ECO:0000256" key="6">
    <source>
        <dbReference type="ARBA" id="ARBA00022737"/>
    </source>
</evidence>
<dbReference type="Gene3D" id="3.40.50.300">
    <property type="entry name" value="P-loop containing nucleotide triphosphate hydrolases"/>
    <property type="match status" value="1"/>
</dbReference>
<evidence type="ECO:0000256" key="14">
    <source>
        <dbReference type="ARBA" id="ARBA00039050"/>
    </source>
</evidence>
<evidence type="ECO:0000259" key="17">
    <source>
        <dbReference type="PROSITE" id="PS50893"/>
    </source>
</evidence>
<accession>A0A2S9JGY7</accession>
<comment type="similarity">
    <text evidence="13">Belongs to the ABC transporter superfamily. Glutathione importer (TC 3.A.1.5.11) family.</text>
</comment>
<gene>
    <name evidence="18" type="ORF">C5750_15165</name>
</gene>
<dbReference type="Proteomes" id="UP000238563">
    <property type="component" value="Unassembled WGS sequence"/>
</dbReference>
<dbReference type="PROSITE" id="PS50893">
    <property type="entry name" value="ABC_TRANSPORTER_2"/>
    <property type="match status" value="1"/>
</dbReference>
<name>A0A2S9JGY7_9HYPH</name>
<dbReference type="Pfam" id="PF00005">
    <property type="entry name" value="ABC_tran"/>
    <property type="match status" value="1"/>
</dbReference>
<dbReference type="SUPFAM" id="SSF52540">
    <property type="entry name" value="P-loop containing nucleoside triphosphate hydrolases"/>
    <property type="match status" value="1"/>
</dbReference>
<reference evidence="18 19" key="1">
    <citation type="submission" date="2018-02" db="EMBL/GenBank/DDBJ databases">
        <title>The draft genome of Phyllobacterium myrsinacearum DSM5892.</title>
        <authorList>
            <person name="Li L."/>
            <person name="Liu L."/>
            <person name="Zhang X."/>
            <person name="Wang T."/>
        </authorList>
    </citation>
    <scope>NUCLEOTIDE SEQUENCE [LARGE SCALE GENOMIC DNA]</scope>
    <source>
        <strain evidence="18 19">DSM 5892</strain>
    </source>
</reference>
<dbReference type="Pfam" id="PF08352">
    <property type="entry name" value="oligo_HPY"/>
    <property type="match status" value="1"/>
</dbReference>
<evidence type="ECO:0000256" key="2">
    <source>
        <dbReference type="ARBA" id="ARBA00011469"/>
    </source>
</evidence>
<keyword evidence="19" id="KW-1185">Reference proteome</keyword>
<dbReference type="SMART" id="SM00382">
    <property type="entry name" value="AAA"/>
    <property type="match status" value="1"/>
</dbReference>
<evidence type="ECO:0000256" key="12">
    <source>
        <dbReference type="ARBA" id="ARBA00037530"/>
    </source>
</evidence>
<dbReference type="InterPro" id="IPR027417">
    <property type="entry name" value="P-loop_NTPase"/>
</dbReference>
<proteinExistence type="inferred from homology"/>
<evidence type="ECO:0000256" key="9">
    <source>
        <dbReference type="ARBA" id="ARBA00022840"/>
    </source>
</evidence>
<keyword evidence="10" id="KW-1278">Translocase</keyword>
<keyword evidence="6" id="KW-0677">Repeat</keyword>
<evidence type="ECO:0000256" key="7">
    <source>
        <dbReference type="ARBA" id="ARBA00022741"/>
    </source>
</evidence>
<keyword evidence="4" id="KW-1003">Cell membrane</keyword>
<evidence type="ECO:0000313" key="19">
    <source>
        <dbReference type="Proteomes" id="UP000238563"/>
    </source>
</evidence>
<dbReference type="InterPro" id="IPR017871">
    <property type="entry name" value="ABC_transporter-like_CS"/>
</dbReference>